<proteinExistence type="predicted"/>
<dbReference type="PIR" id="E84490">
    <property type="entry name" value="E84490"/>
</dbReference>
<accession>Q9SK14</accession>
<organism evidence="1">
    <name type="scientific">Arabidopsis thaliana</name>
    <name type="common">Mouse-ear cress</name>
    <dbReference type="NCBI Taxonomy" id="3702"/>
    <lineage>
        <taxon>Eukaryota</taxon>
        <taxon>Viridiplantae</taxon>
        <taxon>Streptophyta</taxon>
        <taxon>Embryophyta</taxon>
        <taxon>Tracheophyta</taxon>
        <taxon>Spermatophyta</taxon>
        <taxon>Magnoliopsida</taxon>
        <taxon>eudicotyledons</taxon>
        <taxon>Gunneridae</taxon>
        <taxon>Pentapetalae</taxon>
        <taxon>rosids</taxon>
        <taxon>malvids</taxon>
        <taxon>Brassicales</taxon>
        <taxon>Brassicaceae</taxon>
        <taxon>Camelineae</taxon>
        <taxon>Arabidopsis</taxon>
    </lineage>
</organism>
<dbReference type="AlphaFoldDB" id="Q9SK14"/>
<reference evidence="1" key="3">
    <citation type="submission" date="2002-02" db="EMBL/GenBank/DDBJ databases">
        <authorList>
            <person name="Town C.D."/>
            <person name="Kaul S."/>
        </authorList>
    </citation>
    <scope>NUCLEOTIDE SEQUENCE</scope>
</reference>
<reference evidence="1" key="2">
    <citation type="submission" date="2000-03" db="EMBL/GenBank/DDBJ databases">
        <authorList>
            <person name="Lin X."/>
            <person name="Kaul S."/>
            <person name="Shea T.P."/>
            <person name="Fujii C.Y."/>
            <person name="Shen M."/>
            <person name="VanAken S.E."/>
            <person name="Barnstead M.E."/>
            <person name="Mason T.M."/>
            <person name="Bowman C.L."/>
            <person name="Ronning C.M."/>
            <person name="Benito M.-I."/>
            <person name="Carrera A.J."/>
            <person name="Creasy T.H."/>
            <person name="Buell C.R."/>
            <person name="Town C.D."/>
            <person name="Nierman W.C."/>
            <person name="Fraser C.M."/>
            <person name="Venter J.C."/>
        </authorList>
    </citation>
    <scope>NUCLEOTIDE SEQUENCE</scope>
</reference>
<reference key="1">
    <citation type="journal article" date="1999" name="Nature">
        <title>Sequence and analysis of chromosome 2 of the plant Arabidopsis thaliana.</title>
        <authorList>
            <person name="Lin X."/>
            <person name="Kaul S."/>
            <person name="Rounsley S."/>
            <person name="Shea T.P."/>
            <person name="Benito M.I."/>
            <person name="Town C.D."/>
            <person name="Fujii C.Y."/>
            <person name="Mason T."/>
            <person name="Bowman C.L."/>
            <person name="Barnstead M."/>
            <person name="Feldblyum T.V."/>
            <person name="Buell C.R."/>
            <person name="Ketchum K.A."/>
            <person name="Lee J."/>
            <person name="Ronning C.M."/>
            <person name="Koo H.L."/>
            <person name="Moffat K.S."/>
            <person name="Cronin L.A."/>
            <person name="Shen M."/>
            <person name="Pai G."/>
            <person name="Van Aken S."/>
            <person name="Umayam L."/>
            <person name="Tallon L.J."/>
            <person name="Gill J.E."/>
            <person name="Adams M.D."/>
            <person name="Carrera A.J."/>
            <person name="Creasy T.H."/>
            <person name="Goodman H.M."/>
            <person name="Somerville C.R."/>
            <person name="Copenhaver G.P."/>
            <person name="Preuss D."/>
            <person name="Nierman W.C."/>
            <person name="White O."/>
            <person name="Eisen J.A."/>
            <person name="Salzberg S.L."/>
            <person name="Fraser C.M."/>
            <person name="Venter J.C."/>
        </authorList>
    </citation>
    <scope>NUCLEOTIDE SEQUENCE [LARGE SCALE GENOMIC DNA]</scope>
    <source>
        <strain>cv. Columbia</strain>
    </source>
</reference>
<evidence type="ECO:0000313" key="1">
    <source>
        <dbReference type="EMBL" id="AAD22701.1"/>
    </source>
</evidence>
<dbReference type="EMBL" id="AC006586">
    <property type="protein sequence ID" value="AAD22701.1"/>
    <property type="molecule type" value="Genomic_DNA"/>
</dbReference>
<name>Q9SK14_ARATH</name>
<protein>
    <submittedName>
        <fullName evidence="1">Uncharacterized protein At2g10110</fullName>
    </submittedName>
</protein>
<sequence>MTSPLHNTTRPPGRVVTFTASIHHSTTWSSTTIIIHSTNHSTNRSSITIIIHSTNHSTNKCSITIIIHSTNHSTTKSSSTIIHHSTSYSTASLRVFSIPHSTRQSSIRKKRRLQQITRPITGPPRSSIVLNPSQYCVVLSIRVSEHFAISSLYFIFSRKKFSSADTVCY</sequence>